<dbReference type="KEGG" id="nvi:100463031"/>
<dbReference type="GO" id="GO:0050909">
    <property type="term" value="P:sensory perception of taste"/>
    <property type="evidence" value="ECO:0007669"/>
    <property type="project" value="InterPro"/>
</dbReference>
<dbReference type="PANTHER" id="PTHR21143:SF133">
    <property type="entry name" value="GUSTATORY AND PHEROMONE RECEPTOR 32A-RELATED"/>
    <property type="match status" value="1"/>
</dbReference>
<evidence type="ECO:0000313" key="9">
    <source>
        <dbReference type="EnsemblMetazoa" id="NP_001177464"/>
    </source>
</evidence>
<keyword evidence="2 8" id="KW-1003">Cell membrane</keyword>
<feature type="transmembrane region" description="Helical" evidence="8">
    <location>
        <begin position="268"/>
        <end position="290"/>
    </location>
</feature>
<feature type="transmembrane region" description="Helical" evidence="8">
    <location>
        <begin position="40"/>
        <end position="63"/>
    </location>
</feature>
<dbReference type="OrthoDB" id="6366728at2759"/>
<dbReference type="Pfam" id="PF08395">
    <property type="entry name" value="7tm_7"/>
    <property type="match status" value="1"/>
</dbReference>
<proteinExistence type="inferred from homology"/>
<feature type="transmembrane region" description="Helical" evidence="8">
    <location>
        <begin position="162"/>
        <end position="192"/>
    </location>
</feature>
<dbReference type="InterPro" id="IPR013604">
    <property type="entry name" value="7TM_chemorcpt"/>
</dbReference>
<evidence type="ECO:0000256" key="5">
    <source>
        <dbReference type="ARBA" id="ARBA00023136"/>
    </source>
</evidence>
<dbReference type="GO" id="GO:0007165">
    <property type="term" value="P:signal transduction"/>
    <property type="evidence" value="ECO:0007669"/>
    <property type="project" value="UniProtKB-KW"/>
</dbReference>
<dbReference type="GO" id="GO:0043025">
    <property type="term" value="C:neuronal cell body"/>
    <property type="evidence" value="ECO:0007669"/>
    <property type="project" value="TreeGrafter"/>
</dbReference>
<dbReference type="InParanoid" id="A0A7M6UDV3"/>
<dbReference type="Proteomes" id="UP000002358">
    <property type="component" value="Chromosome 5"/>
</dbReference>
<evidence type="ECO:0000256" key="6">
    <source>
        <dbReference type="ARBA" id="ARBA00023170"/>
    </source>
</evidence>
<comment type="function">
    <text evidence="8">Gustatory receptor which mediates acceptance or avoidance behavior, depending on its substrates.</text>
</comment>
<name>A0A7M6UDV3_NASVI</name>
<feature type="transmembrane region" description="Helical" evidence="8">
    <location>
        <begin position="133"/>
        <end position="156"/>
    </location>
</feature>
<evidence type="ECO:0000256" key="2">
    <source>
        <dbReference type="ARBA" id="ARBA00022475"/>
    </source>
</evidence>
<feature type="transmembrane region" description="Helical" evidence="8">
    <location>
        <begin position="12"/>
        <end position="31"/>
    </location>
</feature>
<dbReference type="GO" id="GO:0008049">
    <property type="term" value="P:male courtship behavior"/>
    <property type="evidence" value="ECO:0007669"/>
    <property type="project" value="TreeGrafter"/>
</dbReference>
<keyword evidence="4 8" id="KW-1133">Transmembrane helix</keyword>
<evidence type="ECO:0000256" key="3">
    <source>
        <dbReference type="ARBA" id="ARBA00022692"/>
    </source>
</evidence>
<reference evidence="9" key="1">
    <citation type="submission" date="2021-01" db="UniProtKB">
        <authorList>
            <consortium name="EnsemblMetazoa"/>
        </authorList>
    </citation>
    <scope>IDENTIFICATION</scope>
</reference>
<sequence length="420" mass="48831">MGDIFEDMEKPFLPMLISNWIFGIGIIEYPIRRQLKLLSIVYSTLILVVYAYLVYICHAHIYLTAVAQIKPIIEMLHYYTNILITISIIIFGWFQTQGLQKCMLKAAQANLLMQQIGIFKNHSNILKNELRKFMAFFLFILSIIIINSTVTFYNFVPNYQQIIFIVILQNVPLLYGYIADSSFLNIIGYAYFKFDSLNKLLKSISITKADNPMHKIIAKQPFYEKVYPQVYSSIDYKDYTFLIKKIKLAHLRLVKLCREANNLYSFHILLSIAIAFVMIINKIFNIYVVLNDDDIDEGSKFRTIVRSVNWLIYYIVRNLTSCCLCTTVLNTATKTGDLICELYDEPYITENTRAEIRYFNIELVQNKLEFSAYGVVNIDLTLLQVMASTIATYIIIIVQFQKLHFVPNALVGNQTNTYRI</sequence>
<evidence type="ECO:0000256" key="8">
    <source>
        <dbReference type="RuleBase" id="RU363108"/>
    </source>
</evidence>
<evidence type="ECO:0000313" key="10">
    <source>
        <dbReference type="Proteomes" id="UP000002358"/>
    </source>
</evidence>
<dbReference type="AlphaFoldDB" id="A0A7M6UDV3"/>
<dbReference type="RefSeq" id="NP_001177464.1">
    <property type="nucleotide sequence ID" value="NM_001190535.1"/>
</dbReference>
<protein>
    <recommendedName>
        <fullName evidence="8">Gustatory receptor</fullName>
    </recommendedName>
</protein>
<evidence type="ECO:0000256" key="4">
    <source>
        <dbReference type="ARBA" id="ARBA00022989"/>
    </source>
</evidence>
<keyword evidence="6 8" id="KW-0675">Receptor</keyword>
<feature type="transmembrane region" description="Helical" evidence="8">
    <location>
        <begin position="310"/>
        <end position="329"/>
    </location>
</feature>
<keyword evidence="5 8" id="KW-0472">Membrane</keyword>
<dbReference type="SMR" id="A0A7M6UDV3"/>
<evidence type="ECO:0000256" key="1">
    <source>
        <dbReference type="ARBA" id="ARBA00004651"/>
    </source>
</evidence>
<dbReference type="PANTHER" id="PTHR21143">
    <property type="entry name" value="INVERTEBRATE GUSTATORY RECEPTOR"/>
    <property type="match status" value="1"/>
</dbReference>
<accession>A0A7M6UDV3</accession>
<dbReference type="GO" id="GO:0030424">
    <property type="term" value="C:axon"/>
    <property type="evidence" value="ECO:0007669"/>
    <property type="project" value="TreeGrafter"/>
</dbReference>
<dbReference type="CTD" id="101739141"/>
<keyword evidence="3 8" id="KW-0812">Transmembrane</keyword>
<feature type="transmembrane region" description="Helical" evidence="8">
    <location>
        <begin position="75"/>
        <end position="94"/>
    </location>
</feature>
<keyword evidence="7 8" id="KW-0807">Transducer</keyword>
<comment type="similarity">
    <text evidence="8">Belongs to the insect chemoreceptor superfamily. Gustatory receptor (GR) family.</text>
</comment>
<comment type="subcellular location">
    <subcellularLocation>
        <location evidence="1 8">Cell membrane</location>
        <topology evidence="1 8">Multi-pass membrane protein</topology>
    </subcellularLocation>
</comment>
<dbReference type="GO" id="GO:0030425">
    <property type="term" value="C:dendrite"/>
    <property type="evidence" value="ECO:0007669"/>
    <property type="project" value="TreeGrafter"/>
</dbReference>
<dbReference type="GO" id="GO:0005886">
    <property type="term" value="C:plasma membrane"/>
    <property type="evidence" value="ECO:0007669"/>
    <property type="project" value="UniProtKB-SubCell"/>
</dbReference>
<organism evidence="9 10">
    <name type="scientific">Nasonia vitripennis</name>
    <name type="common">Parasitic wasp</name>
    <dbReference type="NCBI Taxonomy" id="7425"/>
    <lineage>
        <taxon>Eukaryota</taxon>
        <taxon>Metazoa</taxon>
        <taxon>Ecdysozoa</taxon>
        <taxon>Arthropoda</taxon>
        <taxon>Hexapoda</taxon>
        <taxon>Insecta</taxon>
        <taxon>Pterygota</taxon>
        <taxon>Neoptera</taxon>
        <taxon>Endopterygota</taxon>
        <taxon>Hymenoptera</taxon>
        <taxon>Apocrita</taxon>
        <taxon>Proctotrupomorpha</taxon>
        <taxon>Chalcidoidea</taxon>
        <taxon>Pteromalidae</taxon>
        <taxon>Pteromalinae</taxon>
        <taxon>Nasonia</taxon>
    </lineage>
</organism>
<evidence type="ECO:0000256" key="7">
    <source>
        <dbReference type="ARBA" id="ARBA00023224"/>
    </source>
</evidence>
<keyword evidence="10" id="KW-1185">Reference proteome</keyword>
<dbReference type="EnsemblMetazoa" id="NM_001190535">
    <property type="protein sequence ID" value="NP_001177464"/>
    <property type="gene ID" value="GeneID_100463031"/>
</dbReference>
<dbReference type="GeneID" id="100463031"/>
<dbReference type="GO" id="GO:0007635">
    <property type="term" value="P:chemosensory behavior"/>
    <property type="evidence" value="ECO:0007669"/>
    <property type="project" value="TreeGrafter"/>
</dbReference>